<dbReference type="PROSITE" id="PS00297">
    <property type="entry name" value="HSP70_1"/>
    <property type="match status" value="1"/>
</dbReference>
<dbReference type="Gene3D" id="1.20.1270.10">
    <property type="match status" value="1"/>
</dbReference>
<dbReference type="Gene3D" id="2.60.34.10">
    <property type="entry name" value="Substrate Binding Domain Of DNAk, Chain A, domain 1"/>
    <property type="match status" value="1"/>
</dbReference>
<dbReference type="SUPFAM" id="SSF100934">
    <property type="entry name" value="Heat shock protein 70kD (HSP70), C-terminal subdomain"/>
    <property type="match status" value="1"/>
</dbReference>
<protein>
    <recommendedName>
        <fullName evidence="7">Chaperone protein DnaK</fullName>
    </recommendedName>
    <alternativeName>
        <fullName evidence="7">HSP70</fullName>
    </alternativeName>
    <alternativeName>
        <fullName evidence="7">Heat shock 70 kDa protein</fullName>
    </alternativeName>
    <alternativeName>
        <fullName evidence="7">Heat shock protein 70</fullName>
    </alternativeName>
</protein>
<keyword evidence="2 7" id="KW-0597">Phosphoprotein</keyword>
<evidence type="ECO:0000313" key="11">
    <source>
        <dbReference type="EMBL" id="MCA9386279.1"/>
    </source>
</evidence>
<dbReference type="InterPro" id="IPR029048">
    <property type="entry name" value="HSP70_C_sf"/>
</dbReference>
<feature type="region of interest" description="Disordered" evidence="10">
    <location>
        <begin position="577"/>
        <end position="642"/>
    </location>
</feature>
<dbReference type="SUPFAM" id="SSF100920">
    <property type="entry name" value="Heat shock protein 70kD (HSP70), peptide-binding domain"/>
    <property type="match status" value="1"/>
</dbReference>
<dbReference type="Gene3D" id="3.90.640.10">
    <property type="entry name" value="Actin, Chain A, domain 4"/>
    <property type="match status" value="1"/>
</dbReference>
<dbReference type="FunFam" id="1.20.1270.10:FF:000001">
    <property type="entry name" value="Molecular chaperone DnaK"/>
    <property type="match status" value="1"/>
</dbReference>
<evidence type="ECO:0000256" key="10">
    <source>
        <dbReference type="SAM" id="MobiDB-lite"/>
    </source>
</evidence>
<evidence type="ECO:0000256" key="5">
    <source>
        <dbReference type="ARBA" id="ARBA00023016"/>
    </source>
</evidence>
<organism evidence="11 12">
    <name type="scientific">Candidatus Dojkabacteria bacterium</name>
    <dbReference type="NCBI Taxonomy" id="2099670"/>
    <lineage>
        <taxon>Bacteria</taxon>
        <taxon>Candidatus Dojkabacteria</taxon>
    </lineage>
</organism>
<comment type="induction">
    <text evidence="7">By stress conditions e.g. heat shock.</text>
</comment>
<keyword evidence="6 7" id="KW-0143">Chaperone</keyword>
<evidence type="ECO:0000256" key="2">
    <source>
        <dbReference type="ARBA" id="ARBA00022553"/>
    </source>
</evidence>
<comment type="caution">
    <text evidence="11">The sequence shown here is derived from an EMBL/GenBank/DDBJ whole genome shotgun (WGS) entry which is preliminary data.</text>
</comment>
<dbReference type="PROSITE" id="PS00329">
    <property type="entry name" value="HSP70_2"/>
    <property type="match status" value="1"/>
</dbReference>
<dbReference type="InterPro" id="IPR013126">
    <property type="entry name" value="Hsp_70_fam"/>
</dbReference>
<dbReference type="NCBIfam" id="TIGR02350">
    <property type="entry name" value="prok_dnaK"/>
    <property type="match status" value="1"/>
</dbReference>
<dbReference type="CDD" id="cd10234">
    <property type="entry name" value="ASKHA_NBD_HSP70_DnaK-like"/>
    <property type="match status" value="1"/>
</dbReference>
<dbReference type="SUPFAM" id="SSF53067">
    <property type="entry name" value="Actin-like ATPase domain"/>
    <property type="match status" value="2"/>
</dbReference>
<reference evidence="11" key="2">
    <citation type="journal article" date="2021" name="Microbiome">
        <title>Successional dynamics and alternative stable states in a saline activated sludge microbial community over 9 years.</title>
        <authorList>
            <person name="Wang Y."/>
            <person name="Ye J."/>
            <person name="Ju F."/>
            <person name="Liu L."/>
            <person name="Boyd J.A."/>
            <person name="Deng Y."/>
            <person name="Parks D.H."/>
            <person name="Jiang X."/>
            <person name="Yin X."/>
            <person name="Woodcroft B.J."/>
            <person name="Tyson G.W."/>
            <person name="Hugenholtz P."/>
            <person name="Polz M.F."/>
            <person name="Zhang T."/>
        </authorList>
    </citation>
    <scope>NUCLEOTIDE SEQUENCE</scope>
    <source>
        <strain evidence="11">HKST-UBA11</strain>
    </source>
</reference>
<dbReference type="PRINTS" id="PR00301">
    <property type="entry name" value="HEATSHOCK70"/>
</dbReference>
<feature type="compositionally biased region" description="Basic and acidic residues" evidence="10">
    <location>
        <begin position="615"/>
        <end position="630"/>
    </location>
</feature>
<name>A0A955L9Z5_9BACT</name>
<dbReference type="NCBIfam" id="NF003520">
    <property type="entry name" value="PRK05183.1"/>
    <property type="match status" value="1"/>
</dbReference>
<dbReference type="InterPro" id="IPR043129">
    <property type="entry name" value="ATPase_NBD"/>
</dbReference>
<evidence type="ECO:0000256" key="1">
    <source>
        <dbReference type="ARBA" id="ARBA00007381"/>
    </source>
</evidence>
<dbReference type="FunFam" id="3.30.420.40:FF:000004">
    <property type="entry name" value="Molecular chaperone DnaK"/>
    <property type="match status" value="1"/>
</dbReference>
<dbReference type="PANTHER" id="PTHR19375">
    <property type="entry name" value="HEAT SHOCK PROTEIN 70KDA"/>
    <property type="match status" value="1"/>
</dbReference>
<dbReference type="FunFam" id="2.60.34.10:FF:000014">
    <property type="entry name" value="Chaperone protein DnaK HSP70"/>
    <property type="match status" value="1"/>
</dbReference>
<dbReference type="GO" id="GO:0005524">
    <property type="term" value="F:ATP binding"/>
    <property type="evidence" value="ECO:0007669"/>
    <property type="project" value="UniProtKB-UniRule"/>
</dbReference>
<dbReference type="HAMAP" id="MF_00332">
    <property type="entry name" value="DnaK"/>
    <property type="match status" value="1"/>
</dbReference>
<feature type="compositionally biased region" description="Acidic residues" evidence="10">
    <location>
        <begin position="631"/>
        <end position="642"/>
    </location>
</feature>
<evidence type="ECO:0000256" key="6">
    <source>
        <dbReference type="ARBA" id="ARBA00023186"/>
    </source>
</evidence>
<feature type="compositionally biased region" description="Basic and acidic residues" evidence="10">
    <location>
        <begin position="583"/>
        <end position="598"/>
    </location>
</feature>
<sequence length="642" mass="69641">MAKIIGIDLGTTNSAMAVVQAGSPDVIANKEGARTTPSVIAMSVDESKEVLVGISAKNQMVTNPEQTFYSVKRLIGLRWDDPDVQKEKELLPFEIRKSSKGGVEIKFGDDWQAPEAISAKVLAKLKADAEAFLGETVDAAVITVPAYFDDAQRQATKNAGKIAGFDVKRIINEPTAAAIAYGLNEGDEKTIVVYDLGGGTFDVSVLEVGDGVVEVKATNGDTHLGGDDFDQVLINLLADEFKRDQGIDLRKDNAALQRLKESAEKAKITLSSSEKTEINLPYITADANGPKHLQRVLTRSEFEKAVHDLVKKTLEPVKKAMKDAKVEKSEIDDVVLVGGMTRTPIIKKTVEEFFGKKPHEGVNPDEVVAIGAAVQGAVLAGDESVKDVTLLDVTPLTLGLETMGGIRTPLIERNTTIPTEKSQIFSTAADNQPSVEIHVLQGEREMASDNKTLGRFILDGLPPAPRGVPQVEVTFKLDANGILSVTAKDKATGKEQSITITASTHMDESEIDKMVKEAAENASADKEKKEKAEVKNNADTLVFQVEKLVSDMGDKLDDKDKEELEKDAKELKDLIAEDDFDNESVKEKTESLSKKIQEKGAAMYEQAAQEESVSEEGKDSDSKDEKKEEKDSEDSPEEGEVV</sequence>
<evidence type="ECO:0000256" key="3">
    <source>
        <dbReference type="ARBA" id="ARBA00022741"/>
    </source>
</evidence>
<dbReference type="Gene3D" id="3.30.420.40">
    <property type="match status" value="2"/>
</dbReference>
<keyword evidence="3 7" id="KW-0547">Nucleotide-binding</keyword>
<dbReference type="NCBIfam" id="NF001413">
    <property type="entry name" value="PRK00290.1"/>
    <property type="match status" value="1"/>
</dbReference>
<feature type="modified residue" description="Phosphothreonine; by autocatalysis" evidence="7">
    <location>
        <position position="200"/>
    </location>
</feature>
<reference evidence="11" key="1">
    <citation type="submission" date="2020-04" db="EMBL/GenBank/DDBJ databases">
        <authorList>
            <person name="Zhang T."/>
        </authorList>
    </citation>
    <scope>NUCLEOTIDE SEQUENCE</scope>
    <source>
        <strain evidence="11">HKST-UBA11</strain>
    </source>
</reference>
<dbReference type="Pfam" id="PF00012">
    <property type="entry name" value="HSP70"/>
    <property type="match status" value="1"/>
</dbReference>
<dbReference type="FunFam" id="3.90.640.10:FF:000003">
    <property type="entry name" value="Molecular chaperone DnaK"/>
    <property type="match status" value="1"/>
</dbReference>
<evidence type="ECO:0000256" key="7">
    <source>
        <dbReference type="HAMAP-Rule" id="MF_00332"/>
    </source>
</evidence>
<dbReference type="InterPro" id="IPR029047">
    <property type="entry name" value="HSP70_peptide-bd_sf"/>
</dbReference>
<accession>A0A955L9Z5</accession>
<gene>
    <name evidence="7 11" type="primary">dnaK</name>
    <name evidence="11" type="ORF">KC717_06565</name>
</gene>
<evidence type="ECO:0000256" key="8">
    <source>
        <dbReference type="RuleBase" id="RU003322"/>
    </source>
</evidence>
<dbReference type="InterPro" id="IPR012725">
    <property type="entry name" value="Chaperone_DnaK"/>
</dbReference>
<feature type="coiled-coil region" evidence="9">
    <location>
        <begin position="249"/>
        <end position="276"/>
    </location>
</feature>
<dbReference type="Proteomes" id="UP000754563">
    <property type="component" value="Unassembled WGS sequence"/>
</dbReference>
<evidence type="ECO:0000313" key="12">
    <source>
        <dbReference type="Proteomes" id="UP000754563"/>
    </source>
</evidence>
<dbReference type="EMBL" id="JAGQLH010000114">
    <property type="protein sequence ID" value="MCA9386279.1"/>
    <property type="molecule type" value="Genomic_DNA"/>
</dbReference>
<dbReference type="InterPro" id="IPR018181">
    <property type="entry name" value="Heat_shock_70_CS"/>
</dbReference>
<dbReference type="AlphaFoldDB" id="A0A955L9Z5"/>
<keyword evidence="4 7" id="KW-0067">ATP-binding</keyword>
<comment type="function">
    <text evidence="7">Acts as a chaperone.</text>
</comment>
<evidence type="ECO:0000256" key="9">
    <source>
        <dbReference type="SAM" id="Coils"/>
    </source>
</evidence>
<proteinExistence type="evidence at transcript level"/>
<comment type="similarity">
    <text evidence="1 7 8">Belongs to the heat shock protein 70 family.</text>
</comment>
<keyword evidence="9" id="KW-0175">Coiled coil</keyword>
<keyword evidence="5 7" id="KW-0346">Stress response</keyword>
<dbReference type="GO" id="GO:0051082">
    <property type="term" value="F:unfolded protein binding"/>
    <property type="evidence" value="ECO:0007669"/>
    <property type="project" value="InterPro"/>
</dbReference>
<evidence type="ECO:0000256" key="4">
    <source>
        <dbReference type="ARBA" id="ARBA00022840"/>
    </source>
</evidence>
<dbReference type="GO" id="GO:0140662">
    <property type="term" value="F:ATP-dependent protein folding chaperone"/>
    <property type="evidence" value="ECO:0007669"/>
    <property type="project" value="InterPro"/>
</dbReference>